<evidence type="ECO:0000313" key="1">
    <source>
        <dbReference type="EnsemblPlants" id="TraesCS2D02G168900.1.cds1"/>
    </source>
</evidence>
<reference evidence="1" key="2">
    <citation type="submission" date="2018-10" db="UniProtKB">
        <authorList>
            <consortium name="EnsemblPlants"/>
        </authorList>
    </citation>
    <scope>IDENTIFICATION</scope>
</reference>
<dbReference type="Gramene" id="TraesCS2D03G0353900.1">
    <property type="protein sequence ID" value="TraesCS2D03G0353900.1.CDS1"/>
    <property type="gene ID" value="TraesCS2D03G0353900"/>
</dbReference>
<keyword evidence="2" id="KW-1185">Reference proteome</keyword>
<dbReference type="AlphaFoldDB" id="A0A2X0S2X5"/>
<reference evidence="1" key="1">
    <citation type="submission" date="2018-08" db="EMBL/GenBank/DDBJ databases">
        <authorList>
            <person name="Rossello M."/>
        </authorList>
    </citation>
    <scope>NUCLEOTIDE SEQUENCE [LARGE SCALE GENOMIC DNA]</scope>
    <source>
        <strain evidence="1">cv. Chinese Spring</strain>
    </source>
</reference>
<accession>A0A2X0S2X5</accession>
<dbReference type="Proteomes" id="UP000019116">
    <property type="component" value="Chromosome 2D"/>
</dbReference>
<proteinExistence type="predicted"/>
<sequence>MPSGMCPASSLCATSSCSSACIPAMDSGSVPWSWLKLTSSTVSSRSHPISGGMQDRMPELSMTSSLSVAPMRPTLAGMQPRRRRLASTMTEAGELPKFSGSSKSKWLSLMKSASIFLSKMAGGTGPHRLLNLMSTYLTLGRQRMCCGKPPERRLLLTSSSWRRESLGRESGSPPAKRLELRWRTARSVRWPSSNGSVPARSP</sequence>
<name>A0A2X0S2X5_WHEAT</name>
<dbReference type="Gramene" id="TraesCS2D02G168900.1">
    <property type="protein sequence ID" value="TraesCS2D02G168900.1.cds1"/>
    <property type="gene ID" value="TraesCS2D02G168900"/>
</dbReference>
<dbReference type="STRING" id="4565.A0A2X0S2X5"/>
<organism evidence="1">
    <name type="scientific">Triticum aestivum</name>
    <name type="common">Wheat</name>
    <dbReference type="NCBI Taxonomy" id="4565"/>
    <lineage>
        <taxon>Eukaryota</taxon>
        <taxon>Viridiplantae</taxon>
        <taxon>Streptophyta</taxon>
        <taxon>Embryophyta</taxon>
        <taxon>Tracheophyta</taxon>
        <taxon>Spermatophyta</taxon>
        <taxon>Magnoliopsida</taxon>
        <taxon>Liliopsida</taxon>
        <taxon>Poales</taxon>
        <taxon>Poaceae</taxon>
        <taxon>BOP clade</taxon>
        <taxon>Pooideae</taxon>
        <taxon>Triticodae</taxon>
        <taxon>Triticeae</taxon>
        <taxon>Triticinae</taxon>
        <taxon>Triticum</taxon>
    </lineage>
</organism>
<dbReference type="OMA" id="GRHRMCC"/>
<protein>
    <submittedName>
        <fullName evidence="1">Uncharacterized protein</fullName>
    </submittedName>
</protein>
<evidence type="ECO:0000313" key="2">
    <source>
        <dbReference type="Proteomes" id="UP000019116"/>
    </source>
</evidence>
<dbReference type="Gramene" id="TraesPARA_EIv1.0_0663150.1">
    <property type="protein sequence ID" value="TraesPARA_EIv1.0_0663150.1.CDS1"/>
    <property type="gene ID" value="TraesPARA_EIv1.0_0663150"/>
</dbReference>
<dbReference type="EnsemblPlants" id="TraesCS2D02G168900.1">
    <property type="protein sequence ID" value="TraesCS2D02G168900.1.cds1"/>
    <property type="gene ID" value="TraesCS2D02G168900"/>
</dbReference>